<evidence type="ECO:0000313" key="3">
    <source>
        <dbReference type="Proteomes" id="UP000288805"/>
    </source>
</evidence>
<dbReference type="Pfam" id="PF13921">
    <property type="entry name" value="Myb_DNA-bind_6"/>
    <property type="match status" value="1"/>
</dbReference>
<organism evidence="2 3">
    <name type="scientific">Vitis vinifera</name>
    <name type="common">Grape</name>
    <dbReference type="NCBI Taxonomy" id="29760"/>
    <lineage>
        <taxon>Eukaryota</taxon>
        <taxon>Viridiplantae</taxon>
        <taxon>Streptophyta</taxon>
        <taxon>Embryophyta</taxon>
        <taxon>Tracheophyta</taxon>
        <taxon>Spermatophyta</taxon>
        <taxon>Magnoliopsida</taxon>
        <taxon>eudicotyledons</taxon>
        <taxon>Gunneridae</taxon>
        <taxon>Pentapetalae</taxon>
        <taxon>rosids</taxon>
        <taxon>Vitales</taxon>
        <taxon>Vitaceae</taxon>
        <taxon>Viteae</taxon>
        <taxon>Vitis</taxon>
    </lineage>
</organism>
<evidence type="ECO:0000313" key="2">
    <source>
        <dbReference type="EMBL" id="RVW63686.1"/>
    </source>
</evidence>
<dbReference type="InterPro" id="IPR009057">
    <property type="entry name" value="Homeodomain-like_sf"/>
</dbReference>
<sequence>MGHPLLSLGIKKPFFWSCPPNERIPNKALFSAATLNPPAQTELKADPLKSDGGKGKFIMARTQQKKSLWTPEEDDKLKEFRHKYPNLSWPAIAKQAEPEQDCVVISLSLRWSSCVVLLAAGASMAKNDLRGRAPNAIKNRWNNHLKKRHAIISDLRRHLLYLEEHLMDDKASDYSVRGGDLKALMAEFASLIPNVDPNETSDHSIRGDDLEALMAKFASLIPNVDPNESSDHSIREDDLEALMAKFASLIPNVDANETSDHSIRGDDLEALMAKFASLIPNVDPNESSDHSIREDDLEALMAKFASLIPNVDPNETSDHSIRGDDLEALMAKFASLIPNVDPNETSDHSIRGDDLEALMAKFASLIPNVDPSAISSIPEYTS</sequence>
<proteinExistence type="predicted"/>
<name>A0A438FUQ3_VITVI</name>
<feature type="domain" description="Myb-like" evidence="1">
    <location>
        <begin position="61"/>
        <end position="145"/>
    </location>
</feature>
<dbReference type="AlphaFoldDB" id="A0A438FUQ3"/>
<reference evidence="2 3" key="1">
    <citation type="journal article" date="2018" name="PLoS Genet.">
        <title>Population sequencing reveals clonal diversity and ancestral inbreeding in the grapevine cultivar Chardonnay.</title>
        <authorList>
            <person name="Roach M.J."/>
            <person name="Johnson D.L."/>
            <person name="Bohlmann J."/>
            <person name="van Vuuren H.J."/>
            <person name="Jones S.J."/>
            <person name="Pretorius I.S."/>
            <person name="Schmidt S.A."/>
            <person name="Borneman A.R."/>
        </authorList>
    </citation>
    <scope>NUCLEOTIDE SEQUENCE [LARGE SCALE GENOMIC DNA]</scope>
    <source>
        <strain evidence="3">cv. Chardonnay</strain>
        <tissue evidence="2">Leaf</tissue>
    </source>
</reference>
<dbReference type="InterPro" id="IPR001005">
    <property type="entry name" value="SANT/Myb"/>
</dbReference>
<protein>
    <recommendedName>
        <fullName evidence="1">Myb-like domain-containing protein</fullName>
    </recommendedName>
</protein>
<dbReference type="Proteomes" id="UP000288805">
    <property type="component" value="Unassembled WGS sequence"/>
</dbReference>
<dbReference type="PROSITE" id="PS50090">
    <property type="entry name" value="MYB_LIKE"/>
    <property type="match status" value="1"/>
</dbReference>
<evidence type="ECO:0000259" key="1">
    <source>
        <dbReference type="PROSITE" id="PS50090"/>
    </source>
</evidence>
<comment type="caution">
    <text evidence="2">The sequence shown here is derived from an EMBL/GenBank/DDBJ whole genome shotgun (WGS) entry which is preliminary data.</text>
</comment>
<dbReference type="SUPFAM" id="SSF46689">
    <property type="entry name" value="Homeodomain-like"/>
    <property type="match status" value="1"/>
</dbReference>
<dbReference type="SMART" id="SM00717">
    <property type="entry name" value="SANT"/>
    <property type="match status" value="1"/>
</dbReference>
<gene>
    <name evidence="2" type="ORF">CK203_060784</name>
</gene>
<dbReference type="EMBL" id="QGNW01000734">
    <property type="protein sequence ID" value="RVW63686.1"/>
    <property type="molecule type" value="Genomic_DNA"/>
</dbReference>
<dbReference type="Gene3D" id="1.10.10.60">
    <property type="entry name" value="Homeodomain-like"/>
    <property type="match status" value="1"/>
</dbReference>
<accession>A0A438FUQ3</accession>
<dbReference type="CDD" id="cd00167">
    <property type="entry name" value="SANT"/>
    <property type="match status" value="1"/>
</dbReference>